<keyword evidence="1" id="KW-0812">Transmembrane</keyword>
<accession>A0A8S5RJG4</accession>
<keyword evidence="1" id="KW-0472">Membrane</keyword>
<feature type="transmembrane region" description="Helical" evidence="1">
    <location>
        <begin position="7"/>
        <end position="26"/>
    </location>
</feature>
<evidence type="ECO:0000313" key="2">
    <source>
        <dbReference type="EMBL" id="DAE31242.1"/>
    </source>
</evidence>
<sequence>MYNLKDIFYNFLVLTIDFLVLTMYPITEKG</sequence>
<evidence type="ECO:0000256" key="1">
    <source>
        <dbReference type="SAM" id="Phobius"/>
    </source>
</evidence>
<protein>
    <submittedName>
        <fullName evidence="2">Uncharacterized protein</fullName>
    </submittedName>
</protein>
<name>A0A8S5RJG4_9VIRU</name>
<organism evidence="2">
    <name type="scientific">virus sp. ctHG14</name>
    <dbReference type="NCBI Taxonomy" id="2827626"/>
    <lineage>
        <taxon>Viruses</taxon>
    </lineage>
</organism>
<keyword evidence="1" id="KW-1133">Transmembrane helix</keyword>
<proteinExistence type="predicted"/>
<dbReference type="EMBL" id="BK059106">
    <property type="protein sequence ID" value="DAE31242.1"/>
    <property type="molecule type" value="Genomic_DNA"/>
</dbReference>
<reference evidence="2" key="1">
    <citation type="journal article" date="2021" name="Proc. Natl. Acad. Sci. U.S.A.">
        <title>A Catalog of Tens of Thousands of Viruses from Human Metagenomes Reveals Hidden Associations with Chronic Diseases.</title>
        <authorList>
            <person name="Tisza M.J."/>
            <person name="Buck C.B."/>
        </authorList>
    </citation>
    <scope>NUCLEOTIDE SEQUENCE</scope>
    <source>
        <strain evidence="2">CtHG14</strain>
    </source>
</reference>